<accession>A0AAP4B9H1</accession>
<feature type="domain" description="Calcineurin-like phosphoesterase" evidence="4">
    <location>
        <begin position="50"/>
        <end position="225"/>
    </location>
</feature>
<evidence type="ECO:0000313" key="6">
    <source>
        <dbReference type="Proteomes" id="UP001300383"/>
    </source>
</evidence>
<dbReference type="InterPro" id="IPR051158">
    <property type="entry name" value="Metallophosphoesterase_sf"/>
</dbReference>
<dbReference type="GO" id="GO:0046872">
    <property type="term" value="F:metal ion binding"/>
    <property type="evidence" value="ECO:0007669"/>
    <property type="project" value="UniProtKB-KW"/>
</dbReference>
<reference evidence="5 6" key="1">
    <citation type="submission" date="2023-05" db="EMBL/GenBank/DDBJ databases">
        <title>[ruminococcus] sp. nov., isolated from a pig farm feces dump.</title>
        <authorList>
            <person name="Chang Y.-H."/>
        </authorList>
    </citation>
    <scope>NUCLEOTIDE SEQUENCE [LARGE SCALE GENOMIC DNA]</scope>
    <source>
        <strain evidence="5 6">YH-rum2234</strain>
    </source>
</reference>
<keyword evidence="3" id="KW-0812">Transmembrane</keyword>
<dbReference type="PANTHER" id="PTHR31302:SF31">
    <property type="entry name" value="PHOSPHODIESTERASE YAEI"/>
    <property type="match status" value="1"/>
</dbReference>
<comment type="caution">
    <text evidence="5">The sequence shown here is derived from an EMBL/GenBank/DDBJ whole genome shotgun (WGS) entry which is preliminary data.</text>
</comment>
<dbReference type="Proteomes" id="UP001300383">
    <property type="component" value="Unassembled WGS sequence"/>
</dbReference>
<dbReference type="GO" id="GO:0008758">
    <property type="term" value="F:UDP-2,3-diacylglucosamine hydrolase activity"/>
    <property type="evidence" value="ECO:0007669"/>
    <property type="project" value="TreeGrafter"/>
</dbReference>
<dbReference type="InterPro" id="IPR004843">
    <property type="entry name" value="Calcineurin-like_PHP"/>
</dbReference>
<dbReference type="AlphaFoldDB" id="A0AAP4B9H1"/>
<evidence type="ECO:0000259" key="4">
    <source>
        <dbReference type="Pfam" id="PF00149"/>
    </source>
</evidence>
<keyword evidence="6" id="KW-1185">Reference proteome</keyword>
<dbReference type="GO" id="GO:0009245">
    <property type="term" value="P:lipid A biosynthetic process"/>
    <property type="evidence" value="ECO:0007669"/>
    <property type="project" value="TreeGrafter"/>
</dbReference>
<evidence type="ECO:0000256" key="1">
    <source>
        <dbReference type="ARBA" id="ARBA00022723"/>
    </source>
</evidence>
<protein>
    <submittedName>
        <fullName evidence="5">Metallophosphoesterase</fullName>
    </submittedName>
</protein>
<dbReference type="GO" id="GO:0016020">
    <property type="term" value="C:membrane"/>
    <property type="evidence" value="ECO:0007669"/>
    <property type="project" value="GOC"/>
</dbReference>
<organism evidence="5 6">
    <name type="scientific">Fusibacillus kribbianus</name>
    <dbReference type="NCBI Taxonomy" id="3044208"/>
    <lineage>
        <taxon>Bacteria</taxon>
        <taxon>Bacillati</taxon>
        <taxon>Bacillota</taxon>
        <taxon>Clostridia</taxon>
        <taxon>Lachnospirales</taxon>
        <taxon>Lachnospiraceae</taxon>
        <taxon>Fusibacillus</taxon>
    </lineage>
</organism>
<dbReference type="Pfam" id="PF00149">
    <property type="entry name" value="Metallophos"/>
    <property type="match status" value="1"/>
</dbReference>
<dbReference type="EMBL" id="JASGBQ010000003">
    <property type="protein sequence ID" value="MDI9241545.1"/>
    <property type="molecule type" value="Genomic_DNA"/>
</dbReference>
<keyword evidence="3" id="KW-0472">Membrane</keyword>
<dbReference type="PANTHER" id="PTHR31302">
    <property type="entry name" value="TRANSMEMBRANE PROTEIN WITH METALLOPHOSPHOESTERASE DOMAIN-RELATED"/>
    <property type="match status" value="1"/>
</dbReference>
<sequence length="295" mass="32834">MKSKIGRRFNILLIFFLIIVILVGTSFYQSKHSLTCTSYSILIDEIKKSIRIVQITDLHNSMFGEKNHDLVDLVSAQSPDLILITGDLLNSDDDRVDIACDLISGLCTIAPVYVSLGNHEVEYQEKFGVDIAGMYEEAGAAVLEKEYVDISINGQQLRIGGIYGYCLPAEYLSTGEAAPEECRFLTEFQNTERYTILMCHMPACWIVNDGISEWDVDCVFAGHAHGGQIRIPFIGGLWAPDQGWFPGKECGLYFSDDESKVMVLSRGLGSTETVPRLNNIPEVVIVDFMPKESGR</sequence>
<dbReference type="RefSeq" id="WP_283230052.1">
    <property type="nucleotide sequence ID" value="NZ_JASGBQ010000003.1"/>
</dbReference>
<keyword evidence="3" id="KW-1133">Transmembrane helix</keyword>
<keyword evidence="1" id="KW-0479">Metal-binding</keyword>
<gene>
    <name evidence="5" type="ORF">QJ036_03515</name>
</gene>
<dbReference type="Gene3D" id="3.60.21.10">
    <property type="match status" value="1"/>
</dbReference>
<dbReference type="InterPro" id="IPR029052">
    <property type="entry name" value="Metallo-depent_PP-like"/>
</dbReference>
<proteinExistence type="predicted"/>
<evidence type="ECO:0000256" key="3">
    <source>
        <dbReference type="SAM" id="Phobius"/>
    </source>
</evidence>
<feature type="transmembrane region" description="Helical" evidence="3">
    <location>
        <begin position="9"/>
        <end position="28"/>
    </location>
</feature>
<name>A0AAP4B9H1_9FIRM</name>
<evidence type="ECO:0000256" key="2">
    <source>
        <dbReference type="ARBA" id="ARBA00022801"/>
    </source>
</evidence>
<dbReference type="SUPFAM" id="SSF56300">
    <property type="entry name" value="Metallo-dependent phosphatases"/>
    <property type="match status" value="1"/>
</dbReference>
<keyword evidence="2" id="KW-0378">Hydrolase</keyword>
<evidence type="ECO:0000313" key="5">
    <source>
        <dbReference type="EMBL" id="MDI9241545.1"/>
    </source>
</evidence>